<dbReference type="AlphaFoldDB" id="A0A2S7W1M6"/>
<dbReference type="EMBL" id="MSCJ01000001">
    <property type="protein sequence ID" value="PQJ68249.1"/>
    <property type="molecule type" value="Genomic_DNA"/>
</dbReference>
<organism evidence="2 3">
    <name type="scientific">Photobacterium angustum</name>
    <dbReference type="NCBI Taxonomy" id="661"/>
    <lineage>
        <taxon>Bacteria</taxon>
        <taxon>Pseudomonadati</taxon>
        <taxon>Pseudomonadota</taxon>
        <taxon>Gammaproteobacteria</taxon>
        <taxon>Vibrionales</taxon>
        <taxon>Vibrionaceae</taxon>
        <taxon>Photobacterium</taxon>
    </lineage>
</organism>
<keyword evidence="1" id="KW-0732">Signal</keyword>
<dbReference type="RefSeq" id="WP_105061219.1">
    <property type="nucleotide sequence ID" value="NZ_MSCJ01000001.1"/>
</dbReference>
<comment type="caution">
    <text evidence="2">The sequence shown here is derived from an EMBL/GenBank/DDBJ whole genome shotgun (WGS) entry which is preliminary data.</text>
</comment>
<proteinExistence type="predicted"/>
<sequence length="338" mass="38362">MLRRLCALSLLIASVLQPVSALEVTEAKIQHVQTMPQFVAHIETLKPYYDHSDFQSLEILLDQLPALTQEVARSQLIQYASEVKQLNAARIAWLTIQAERQSPFTITEQGDGYTVQRMAFFYSNQANGLLRQWKKELISQRATVQLEQGKLALSEWLTGDLEQQQKRSQVIVRAIPQLSDSAITVLVEQFHSDPQLMWLPDNSILAVLAAYSDDSKLYDLLWRRRTDQYSLAELQRLSTSSASDFVVSQLIAATSNPSLKEPAYRALTSFNPLPEMAKSFLQIQLGDQIERSLITPYLMKQGHDHWLQQLLVISTDPDLVAHIKEILPTGQIPPITRK</sequence>
<evidence type="ECO:0008006" key="4">
    <source>
        <dbReference type="Google" id="ProtNLM"/>
    </source>
</evidence>
<gene>
    <name evidence="2" type="ORF">BTO08_13115</name>
</gene>
<reference evidence="2 3" key="1">
    <citation type="submission" date="2016-12" db="EMBL/GenBank/DDBJ databases">
        <title>Diversity of luminous bacteria.</title>
        <authorList>
            <person name="Yoshizawa S."/>
            <person name="Kogure K."/>
        </authorList>
    </citation>
    <scope>NUCLEOTIDE SEQUENCE [LARGE SCALE GENOMIC DNA]</scope>
    <source>
        <strain evidence="2 3">LC1-200</strain>
    </source>
</reference>
<feature type="signal peptide" evidence="1">
    <location>
        <begin position="1"/>
        <end position="21"/>
    </location>
</feature>
<accession>A0A2S7W1M6</accession>
<evidence type="ECO:0000313" key="2">
    <source>
        <dbReference type="EMBL" id="PQJ68249.1"/>
    </source>
</evidence>
<feature type="chain" id="PRO_5015474230" description="HEAT repeat domain-containing protein" evidence="1">
    <location>
        <begin position="22"/>
        <end position="338"/>
    </location>
</feature>
<evidence type="ECO:0000256" key="1">
    <source>
        <dbReference type="SAM" id="SignalP"/>
    </source>
</evidence>
<dbReference type="Proteomes" id="UP000238730">
    <property type="component" value="Unassembled WGS sequence"/>
</dbReference>
<protein>
    <recommendedName>
        <fullName evidence="4">HEAT repeat domain-containing protein</fullName>
    </recommendedName>
</protein>
<evidence type="ECO:0000313" key="3">
    <source>
        <dbReference type="Proteomes" id="UP000238730"/>
    </source>
</evidence>
<name>A0A2S7W1M6_PHOAN</name>
<dbReference type="OrthoDB" id="5825090at2"/>